<keyword evidence="3" id="KW-1185">Reference proteome</keyword>
<reference evidence="2 3" key="1">
    <citation type="submission" date="2015-04" db="EMBL/GenBank/DDBJ databases">
        <title>The draft genome sequence of Fusarium langsethiae, a T-2/HT-2 mycotoxin producer.</title>
        <authorList>
            <person name="Lysoe E."/>
            <person name="Divon H.H."/>
            <person name="Terzi V."/>
            <person name="Orru L."/>
            <person name="Lamontanara A."/>
            <person name="Kolseth A.-K."/>
            <person name="Frandsen R.J."/>
            <person name="Nielsen K."/>
            <person name="Thrane U."/>
        </authorList>
    </citation>
    <scope>NUCLEOTIDE SEQUENCE [LARGE SCALE GENOMIC DNA]</scope>
    <source>
        <strain evidence="2 3">Fl201059</strain>
    </source>
</reference>
<dbReference type="Proteomes" id="UP000037904">
    <property type="component" value="Unassembled WGS sequence"/>
</dbReference>
<dbReference type="AlphaFoldDB" id="A0A0M9EP15"/>
<gene>
    <name evidence="2" type="ORF">FLAG1_10254</name>
</gene>
<feature type="region of interest" description="Disordered" evidence="1">
    <location>
        <begin position="162"/>
        <end position="223"/>
    </location>
</feature>
<comment type="caution">
    <text evidence="2">The sequence shown here is derived from an EMBL/GenBank/DDBJ whole genome shotgun (WGS) entry which is preliminary data.</text>
</comment>
<feature type="compositionally biased region" description="Polar residues" evidence="1">
    <location>
        <begin position="36"/>
        <end position="53"/>
    </location>
</feature>
<sequence length="223" mass="24149">MSADTAPPNGNNNGEMYTRNRRGSITQAALTNLFQRGNSISNGNGFPGQSSGPIDTGRRRLSVTTLGLSGTSPTNTSSFVRRGSMSTNSNNSDSIDESAIEDDDMYSKTAPTTPFVRRMSFGPANMRNIRPNGSPGNDQQGFNWSEQLRSRAESSVIGAPRASFSLASSSPPRGSIHDRAKSVSEMPQPPAQASSVKQQPRQQERPKPDAFQERILKGDFYMD</sequence>
<evidence type="ECO:0000313" key="3">
    <source>
        <dbReference type="Proteomes" id="UP000037904"/>
    </source>
</evidence>
<accession>A0A0M9EP15</accession>
<feature type="compositionally biased region" description="Polar residues" evidence="1">
    <location>
        <begin position="62"/>
        <end position="91"/>
    </location>
</feature>
<evidence type="ECO:0000256" key="1">
    <source>
        <dbReference type="SAM" id="MobiDB-lite"/>
    </source>
</evidence>
<evidence type="ECO:0000313" key="2">
    <source>
        <dbReference type="EMBL" id="KPA36949.1"/>
    </source>
</evidence>
<feature type="compositionally biased region" description="Basic and acidic residues" evidence="1">
    <location>
        <begin position="202"/>
        <end position="217"/>
    </location>
</feature>
<feature type="region of interest" description="Disordered" evidence="1">
    <location>
        <begin position="123"/>
        <end position="142"/>
    </location>
</feature>
<protein>
    <submittedName>
        <fullName evidence="2">Uncharacterized protein</fullName>
    </submittedName>
</protein>
<proteinExistence type="predicted"/>
<feature type="compositionally biased region" description="Acidic residues" evidence="1">
    <location>
        <begin position="94"/>
        <end position="104"/>
    </location>
</feature>
<dbReference type="EMBL" id="JXCE01000510">
    <property type="protein sequence ID" value="KPA36949.1"/>
    <property type="molecule type" value="Genomic_DNA"/>
</dbReference>
<organism evidence="2 3">
    <name type="scientific">Fusarium langsethiae</name>
    <dbReference type="NCBI Taxonomy" id="179993"/>
    <lineage>
        <taxon>Eukaryota</taxon>
        <taxon>Fungi</taxon>
        <taxon>Dikarya</taxon>
        <taxon>Ascomycota</taxon>
        <taxon>Pezizomycotina</taxon>
        <taxon>Sordariomycetes</taxon>
        <taxon>Hypocreomycetidae</taxon>
        <taxon>Hypocreales</taxon>
        <taxon>Nectriaceae</taxon>
        <taxon>Fusarium</taxon>
    </lineage>
</organism>
<feature type="region of interest" description="Disordered" evidence="1">
    <location>
        <begin position="1"/>
        <end position="24"/>
    </location>
</feature>
<feature type="region of interest" description="Disordered" evidence="1">
    <location>
        <begin position="36"/>
        <end position="110"/>
    </location>
</feature>
<name>A0A0M9EP15_FUSLA</name>